<organism evidence="1 2">
    <name type="scientific">Taphrina deformans (strain PYCC 5710 / ATCC 11124 / CBS 356.35 / IMI 108563 / JCM 9778 / NBRC 8474)</name>
    <name type="common">Peach leaf curl fungus</name>
    <name type="synonym">Lalaria deformans</name>
    <dbReference type="NCBI Taxonomy" id="1097556"/>
    <lineage>
        <taxon>Eukaryota</taxon>
        <taxon>Fungi</taxon>
        <taxon>Dikarya</taxon>
        <taxon>Ascomycota</taxon>
        <taxon>Taphrinomycotina</taxon>
        <taxon>Taphrinomycetes</taxon>
        <taxon>Taphrinales</taxon>
        <taxon>Taphrinaceae</taxon>
        <taxon>Taphrina</taxon>
    </lineage>
</organism>
<gene>
    <name evidence="1" type="ORF">TAPDE_002782</name>
</gene>
<dbReference type="PANTHER" id="PTHR34846:SF11">
    <property type="entry name" value="4-CARBOXYMUCONOLACTONE DECARBOXYLASE FAMILY PROTEIN (AFU_ORTHOLOGUE AFUA_6G11590)"/>
    <property type="match status" value="1"/>
</dbReference>
<dbReference type="InterPro" id="IPR029032">
    <property type="entry name" value="AhpD-like"/>
</dbReference>
<dbReference type="Proteomes" id="UP000013776">
    <property type="component" value="Unassembled WGS sequence"/>
</dbReference>
<dbReference type="PANTHER" id="PTHR34846">
    <property type="entry name" value="4-CARBOXYMUCONOLACTONE DECARBOXYLASE FAMILY PROTEIN (AFU_ORTHOLOGUE AFUA_6G11590)"/>
    <property type="match status" value="1"/>
</dbReference>
<keyword evidence="2" id="KW-1185">Reference proteome</keyword>
<evidence type="ECO:0000313" key="2">
    <source>
        <dbReference type="Proteomes" id="UP000013776"/>
    </source>
</evidence>
<dbReference type="Gene3D" id="1.20.1290.10">
    <property type="entry name" value="AhpD-like"/>
    <property type="match status" value="1"/>
</dbReference>
<reference evidence="1 2" key="1">
    <citation type="journal article" date="2013" name="MBio">
        <title>Genome sequencing of the plant pathogen Taphrina deformans, the causal agent of peach leaf curl.</title>
        <authorList>
            <person name="Cisse O.H."/>
            <person name="Almeida J.M.G.C.F."/>
            <person name="Fonseca A."/>
            <person name="Kumar A.A."/>
            <person name="Salojaervi J."/>
            <person name="Overmyer K."/>
            <person name="Hauser P.M."/>
            <person name="Pagni M."/>
        </authorList>
    </citation>
    <scope>NUCLEOTIDE SEQUENCE [LARGE SCALE GENOMIC DNA]</scope>
    <source>
        <strain evidence="2">PYCC 5710 / ATCC 11124 / CBS 356.35 / IMI 108563 / JCM 9778 / NBRC 8474</strain>
    </source>
</reference>
<protein>
    <submittedName>
        <fullName evidence="1">4-carboxymuconolactone decarboxylase</fullName>
    </submittedName>
</protein>
<dbReference type="OrthoDB" id="9998495at2759"/>
<evidence type="ECO:0000313" key="1">
    <source>
        <dbReference type="EMBL" id="CCG82794.1"/>
    </source>
</evidence>
<proteinExistence type="predicted"/>
<comment type="caution">
    <text evidence="1">The sequence shown here is derived from an EMBL/GenBank/DDBJ whole genome shotgun (WGS) entry which is preliminary data.</text>
</comment>
<accession>R4XAF1</accession>
<name>R4XAF1_TAPDE</name>
<dbReference type="eggNOG" id="ENOG502RZ3K">
    <property type="taxonomic scope" value="Eukaryota"/>
</dbReference>
<dbReference type="EMBL" id="CAHR02000102">
    <property type="protein sequence ID" value="CCG82794.1"/>
    <property type="molecule type" value="Genomic_DNA"/>
</dbReference>
<dbReference type="SUPFAM" id="SSF69118">
    <property type="entry name" value="AhpD-like"/>
    <property type="match status" value="1"/>
</dbReference>
<dbReference type="AlphaFoldDB" id="R4XAF1"/>
<sequence length="157" mass="17168">MGPRIPYVDKDIRGPVPEAIRARRKGSLLELDRTLLRNPAIAAGWNALLDAEVAICLVAVINGAAYEWAQHAPLAIDAGVSPRLMDSLKRGDVSGFDERHRLVLRVTRAMTDTVVVEDALFQEAVDVFGHDVAHDLVAIVATYNMVSRYLVALKVGQ</sequence>
<dbReference type="VEuPathDB" id="FungiDB:TAPDE_002782"/>